<proteinExistence type="inferred from homology"/>
<accession>A0A919V321</accession>
<sequence>MWHDLPGILRILADNPAVRVLVLTGAGGTFCSGADISEIAKLGDGGDSTGATVAAERALREFPKPVIAMIEGFCVGGGCQLALACDLRIATDNARFGITPAKLGLVYPLSSTHRLVEQIGPSAAKLLLFSAELVDASWALRVGLVDEITAPEELAGRVHGLARTMATRSQLTLSASKEIVDGRADEDAFRAWQKLSEDSGELAEGVSAFLARRSPAFAWTPHL</sequence>
<dbReference type="InterPro" id="IPR018376">
    <property type="entry name" value="Enoyl-CoA_hyd/isom_CS"/>
</dbReference>
<dbReference type="Gene3D" id="3.90.226.10">
    <property type="entry name" value="2-enoyl-CoA Hydratase, Chain A, domain 1"/>
    <property type="match status" value="1"/>
</dbReference>
<dbReference type="InterPro" id="IPR014748">
    <property type="entry name" value="Enoyl-CoA_hydra_C"/>
</dbReference>
<dbReference type="EMBL" id="BOOW01000006">
    <property type="protein sequence ID" value="GII90525.1"/>
    <property type="molecule type" value="Genomic_DNA"/>
</dbReference>
<gene>
    <name evidence="4" type="ORF">Ssi02_07560</name>
</gene>
<comment type="similarity">
    <text evidence="1 3">Belongs to the enoyl-CoA hydratase/isomerase family.</text>
</comment>
<dbReference type="AlphaFoldDB" id="A0A919V321"/>
<evidence type="ECO:0000256" key="2">
    <source>
        <dbReference type="ARBA" id="ARBA00023239"/>
    </source>
</evidence>
<dbReference type="GO" id="GO:0016829">
    <property type="term" value="F:lyase activity"/>
    <property type="evidence" value="ECO:0007669"/>
    <property type="project" value="UniProtKB-KW"/>
</dbReference>
<dbReference type="InterPro" id="IPR029045">
    <property type="entry name" value="ClpP/crotonase-like_dom_sf"/>
</dbReference>
<dbReference type="PANTHER" id="PTHR11941">
    <property type="entry name" value="ENOYL-COA HYDRATASE-RELATED"/>
    <property type="match status" value="1"/>
</dbReference>
<evidence type="ECO:0000313" key="4">
    <source>
        <dbReference type="EMBL" id="GII90525.1"/>
    </source>
</evidence>
<dbReference type="CDD" id="cd06558">
    <property type="entry name" value="crotonase-like"/>
    <property type="match status" value="1"/>
</dbReference>
<keyword evidence="5" id="KW-1185">Reference proteome</keyword>
<reference evidence="4" key="1">
    <citation type="submission" date="2021-01" db="EMBL/GenBank/DDBJ databases">
        <title>Whole genome shotgun sequence of Sinosporangium siamense NBRC 109515.</title>
        <authorList>
            <person name="Komaki H."/>
            <person name="Tamura T."/>
        </authorList>
    </citation>
    <scope>NUCLEOTIDE SEQUENCE</scope>
    <source>
        <strain evidence="4">NBRC 109515</strain>
    </source>
</reference>
<dbReference type="Gene3D" id="1.10.12.10">
    <property type="entry name" value="Lyase 2-enoyl-coa Hydratase, Chain A, domain 2"/>
    <property type="match status" value="1"/>
</dbReference>
<dbReference type="GO" id="GO:0006635">
    <property type="term" value="P:fatty acid beta-oxidation"/>
    <property type="evidence" value="ECO:0007669"/>
    <property type="project" value="TreeGrafter"/>
</dbReference>
<name>A0A919V321_9ACTN</name>
<dbReference type="SUPFAM" id="SSF52096">
    <property type="entry name" value="ClpP/crotonase"/>
    <property type="match status" value="1"/>
</dbReference>
<dbReference type="InterPro" id="IPR001753">
    <property type="entry name" value="Enoyl-CoA_hydra/iso"/>
</dbReference>
<dbReference type="Proteomes" id="UP000606172">
    <property type="component" value="Unassembled WGS sequence"/>
</dbReference>
<evidence type="ECO:0000313" key="5">
    <source>
        <dbReference type="Proteomes" id="UP000606172"/>
    </source>
</evidence>
<evidence type="ECO:0000256" key="3">
    <source>
        <dbReference type="RuleBase" id="RU003707"/>
    </source>
</evidence>
<dbReference type="PROSITE" id="PS00166">
    <property type="entry name" value="ENOYL_COA_HYDRATASE"/>
    <property type="match status" value="1"/>
</dbReference>
<protein>
    <submittedName>
        <fullName evidence="4">Enoyl-CoA hydratase</fullName>
    </submittedName>
</protein>
<evidence type="ECO:0000256" key="1">
    <source>
        <dbReference type="ARBA" id="ARBA00005254"/>
    </source>
</evidence>
<organism evidence="4 5">
    <name type="scientific">Sinosporangium siamense</name>
    <dbReference type="NCBI Taxonomy" id="1367973"/>
    <lineage>
        <taxon>Bacteria</taxon>
        <taxon>Bacillati</taxon>
        <taxon>Actinomycetota</taxon>
        <taxon>Actinomycetes</taxon>
        <taxon>Streptosporangiales</taxon>
        <taxon>Streptosporangiaceae</taxon>
        <taxon>Sinosporangium</taxon>
    </lineage>
</organism>
<dbReference type="Pfam" id="PF00378">
    <property type="entry name" value="ECH_1"/>
    <property type="match status" value="1"/>
</dbReference>
<keyword evidence="2" id="KW-0456">Lyase</keyword>
<dbReference type="PANTHER" id="PTHR11941:SF127">
    <property type="entry name" value="ENOYL-COA HYDRATASE ECHA18 (ENOYL HYDRASE) (UNSATURATED ACYL-COA HYDRATASE) (CROTONASE)-RELATED"/>
    <property type="match status" value="1"/>
</dbReference>
<comment type="caution">
    <text evidence="4">The sequence shown here is derived from an EMBL/GenBank/DDBJ whole genome shotgun (WGS) entry which is preliminary data.</text>
</comment>